<sequence length="8" mass="925">MAIRHQAV</sequence>
<dbReference type="Proteomes" id="UP001154282">
    <property type="component" value="Unassembled WGS sequence"/>
</dbReference>
<evidence type="ECO:0000313" key="1">
    <source>
        <dbReference type="EMBL" id="CAI0557837.1"/>
    </source>
</evidence>
<accession>A0AAV0RJN0</accession>
<organism evidence="1 2">
    <name type="scientific">Linum tenue</name>
    <dbReference type="NCBI Taxonomy" id="586396"/>
    <lineage>
        <taxon>Eukaryota</taxon>
        <taxon>Viridiplantae</taxon>
        <taxon>Streptophyta</taxon>
        <taxon>Embryophyta</taxon>
        <taxon>Tracheophyta</taxon>
        <taxon>Spermatophyta</taxon>
        <taxon>Magnoliopsida</taxon>
        <taxon>eudicotyledons</taxon>
        <taxon>Gunneridae</taxon>
        <taxon>Pentapetalae</taxon>
        <taxon>rosids</taxon>
        <taxon>fabids</taxon>
        <taxon>Malpighiales</taxon>
        <taxon>Linaceae</taxon>
        <taxon>Linum</taxon>
    </lineage>
</organism>
<comment type="caution">
    <text evidence="1">The sequence shown here is derived from an EMBL/GenBank/DDBJ whole genome shotgun (WGS) entry which is preliminary data.</text>
</comment>
<reference evidence="1" key="1">
    <citation type="submission" date="2022-08" db="EMBL/GenBank/DDBJ databases">
        <authorList>
            <person name="Gutierrez-Valencia J."/>
        </authorList>
    </citation>
    <scope>NUCLEOTIDE SEQUENCE</scope>
</reference>
<protein>
    <submittedName>
        <fullName evidence="1">Uncharacterized protein</fullName>
    </submittedName>
</protein>
<proteinExistence type="predicted"/>
<keyword evidence="2" id="KW-1185">Reference proteome</keyword>
<evidence type="ECO:0000313" key="2">
    <source>
        <dbReference type="Proteomes" id="UP001154282"/>
    </source>
</evidence>
<gene>
    <name evidence="1" type="ORF">LITE_LOCUS48500</name>
</gene>
<dbReference type="EMBL" id="CAMGYJ010000011">
    <property type="protein sequence ID" value="CAI0557837.1"/>
    <property type="molecule type" value="Genomic_DNA"/>
</dbReference>
<name>A0AAV0RJN0_9ROSI</name>